<keyword evidence="3" id="KW-1185">Reference proteome</keyword>
<dbReference type="AlphaFoldDB" id="A0A6G9AGK0"/>
<sequence>MKNGLIISLLILVITIGCGKRETEVAPLLANLVGTWKLIEPDSSYAITLQFAYDTRNPPIDITPYLASGKSSVNEYSARMFATIDGTMQINEVVSTEKAGSPAAMQFEQDYFANLKTVARFESPTETQLRLYHGGPKPGVLVYKKVLTP</sequence>
<protein>
    <submittedName>
        <fullName evidence="2">META domain-containing protein</fullName>
    </submittedName>
</protein>
<dbReference type="InterPro" id="IPR038670">
    <property type="entry name" value="HslJ-like_sf"/>
</dbReference>
<evidence type="ECO:0000259" key="1">
    <source>
        <dbReference type="Pfam" id="PF03724"/>
    </source>
</evidence>
<reference evidence="2 3" key="1">
    <citation type="submission" date="2020-03" db="EMBL/GenBank/DDBJ databases">
        <authorList>
            <person name="Kim M.K."/>
        </authorList>
    </citation>
    <scope>NUCLEOTIDE SEQUENCE [LARGE SCALE GENOMIC DNA]</scope>
    <source>
        <strain evidence="2 3">BT328</strain>
    </source>
</reference>
<dbReference type="KEGG" id="spib:G8759_01675"/>
<dbReference type="Proteomes" id="UP000501802">
    <property type="component" value="Chromosome"/>
</dbReference>
<evidence type="ECO:0000313" key="2">
    <source>
        <dbReference type="EMBL" id="QIP11436.1"/>
    </source>
</evidence>
<dbReference type="Pfam" id="PF03724">
    <property type="entry name" value="META"/>
    <property type="match status" value="1"/>
</dbReference>
<dbReference type="Gene3D" id="2.40.128.270">
    <property type="match status" value="1"/>
</dbReference>
<dbReference type="EMBL" id="CP050063">
    <property type="protein sequence ID" value="QIP11436.1"/>
    <property type="molecule type" value="Genomic_DNA"/>
</dbReference>
<dbReference type="RefSeq" id="WP_167204622.1">
    <property type="nucleotide sequence ID" value="NZ_CP050063.1"/>
</dbReference>
<name>A0A6G9AGK0_9BACT</name>
<gene>
    <name evidence="2" type="ORF">G8759_01675</name>
</gene>
<evidence type="ECO:0000313" key="3">
    <source>
        <dbReference type="Proteomes" id="UP000501802"/>
    </source>
</evidence>
<proteinExistence type="predicted"/>
<feature type="domain" description="DUF306" evidence="1">
    <location>
        <begin position="49"/>
        <end position="133"/>
    </location>
</feature>
<dbReference type="InterPro" id="IPR005184">
    <property type="entry name" value="DUF306_Meta_HslJ"/>
</dbReference>
<accession>A0A6G9AGK0</accession>
<dbReference type="PROSITE" id="PS51257">
    <property type="entry name" value="PROKAR_LIPOPROTEIN"/>
    <property type="match status" value="1"/>
</dbReference>
<organism evidence="2 3">
    <name type="scientific">Spirosoma aureum</name>
    <dbReference type="NCBI Taxonomy" id="2692134"/>
    <lineage>
        <taxon>Bacteria</taxon>
        <taxon>Pseudomonadati</taxon>
        <taxon>Bacteroidota</taxon>
        <taxon>Cytophagia</taxon>
        <taxon>Cytophagales</taxon>
        <taxon>Cytophagaceae</taxon>
        <taxon>Spirosoma</taxon>
    </lineage>
</organism>